<dbReference type="InParanoid" id="A0A059BYJ8"/>
<dbReference type="SUPFAM" id="SSF57196">
    <property type="entry name" value="EGF/Laminin"/>
    <property type="match status" value="1"/>
</dbReference>
<dbReference type="InterPro" id="IPR008271">
    <property type="entry name" value="Ser/Thr_kinase_AS"/>
</dbReference>
<gene>
    <name evidence="11" type="ORF">EUGRSUZ_F04292</name>
</gene>
<dbReference type="SMART" id="SM00181">
    <property type="entry name" value="EGF"/>
    <property type="match status" value="2"/>
</dbReference>
<keyword evidence="4" id="KW-0067">ATP-binding</keyword>
<dbReference type="GO" id="GO:0005524">
    <property type="term" value="F:ATP binding"/>
    <property type="evidence" value="ECO:0007669"/>
    <property type="project" value="UniProtKB-KW"/>
</dbReference>
<dbReference type="SUPFAM" id="SSF56112">
    <property type="entry name" value="Protein kinase-like (PK-like)"/>
    <property type="match status" value="1"/>
</dbReference>
<comment type="caution">
    <text evidence="8">Lacks conserved residue(s) required for the propagation of feature annotation.</text>
</comment>
<dbReference type="InterPro" id="IPR000719">
    <property type="entry name" value="Prot_kinase_dom"/>
</dbReference>
<dbReference type="FunFam" id="1.10.510.10:FF:000084">
    <property type="entry name" value="Wall-associated receptor kinase 2"/>
    <property type="match status" value="1"/>
</dbReference>
<evidence type="ECO:0000256" key="2">
    <source>
        <dbReference type="ARBA" id="ARBA00022679"/>
    </source>
</evidence>
<dbReference type="InterPro" id="IPR011009">
    <property type="entry name" value="Kinase-like_dom_sf"/>
</dbReference>
<dbReference type="InterPro" id="IPR045274">
    <property type="entry name" value="WAK-like"/>
</dbReference>
<feature type="domain" description="EGF-like" evidence="10">
    <location>
        <begin position="150"/>
        <end position="192"/>
    </location>
</feature>
<dbReference type="InterPro" id="IPR000152">
    <property type="entry name" value="EGF-type_Asp/Asn_hydroxyl_site"/>
</dbReference>
<organism evidence="11">
    <name type="scientific">Eucalyptus grandis</name>
    <name type="common">Flooded gum</name>
    <dbReference type="NCBI Taxonomy" id="71139"/>
    <lineage>
        <taxon>Eukaryota</taxon>
        <taxon>Viridiplantae</taxon>
        <taxon>Streptophyta</taxon>
        <taxon>Embryophyta</taxon>
        <taxon>Tracheophyta</taxon>
        <taxon>Spermatophyta</taxon>
        <taxon>Magnoliopsida</taxon>
        <taxon>eudicotyledons</taxon>
        <taxon>Gunneridae</taxon>
        <taxon>Pentapetalae</taxon>
        <taxon>rosids</taxon>
        <taxon>malvids</taxon>
        <taxon>Myrtales</taxon>
        <taxon>Myrtaceae</taxon>
        <taxon>Myrtoideae</taxon>
        <taxon>Eucalypteae</taxon>
        <taxon>Eucalyptus</taxon>
    </lineage>
</organism>
<dbReference type="Pfam" id="PF00069">
    <property type="entry name" value="Pkinase"/>
    <property type="match status" value="1"/>
</dbReference>
<sequence>MFVARDCYNSSGGSLNNNDPWLILPDFPISSAKNKFIAVGCDTYATFSGSTYVTGCLSSCGNISDVINGSCSGIGCCETSIPRDAYRYNISVTSYNNHVGIWEFNPCGYAFVAEDGFFSFSKDNLHELPFDMVPIVVDWLIPDQTCDDAKKNTTTYMCQENSICTDAENGKGYQCRCSEGFQGNPYLQNGCQDINECVISQPCVGDCTNLPGTYNCSCPEGSQGDGRNDGMGCTPIIHEKRFRSNDIMLGQGGQGTVYRGILPDNTVVAIKKAKILDRGHVEEFINELIILSQINHRNVVKLIGCCFETEETAGALSYLHFDASARILHRDIKSTNILLDQNYTAKVANFRTSRLVPLDRTQLTTLVQGTLGYLDPEYFHSSQMTEKSDVYSFGVVLGKLLTGLRALSFERAKNERNLSLDFSSAIKGERLFEIINLKVLNEGNPEKINEVFMLANRCLRVKGEDRPTMKEVAMELEGLMWVMDRHSWVNQSCDLEEAEHLLGERSSKCDGILKSNASGNDDSIRNQVPFEIESGR</sequence>
<feature type="domain" description="Protein kinase" evidence="9">
    <location>
        <begin position="243"/>
        <end position="489"/>
    </location>
</feature>
<keyword evidence="1" id="KW-0418">Kinase</keyword>
<keyword evidence="2" id="KW-0808">Transferase</keyword>
<keyword evidence="1" id="KW-0723">Serine/threonine-protein kinase</keyword>
<proteinExistence type="predicted"/>
<dbReference type="PANTHER" id="PTHR27005:SF511">
    <property type="entry name" value="WALL-ASSOCIATED RECEPTOR KINASE 1-RELATED"/>
    <property type="match status" value="1"/>
</dbReference>
<dbReference type="EMBL" id="KK198758">
    <property type="protein sequence ID" value="KCW71202.1"/>
    <property type="molecule type" value="Genomic_DNA"/>
</dbReference>
<keyword evidence="8" id="KW-0245">EGF-like domain</keyword>
<dbReference type="GO" id="GO:0004674">
    <property type="term" value="F:protein serine/threonine kinase activity"/>
    <property type="evidence" value="ECO:0007669"/>
    <property type="project" value="UniProtKB-KW"/>
</dbReference>
<dbReference type="OMA" id="CCFETEE"/>
<comment type="catalytic activity">
    <reaction evidence="6">
        <text>L-seryl-[protein] + ATP = O-phospho-L-seryl-[protein] + ADP + H(+)</text>
        <dbReference type="Rhea" id="RHEA:17989"/>
        <dbReference type="Rhea" id="RHEA-COMP:9863"/>
        <dbReference type="Rhea" id="RHEA-COMP:11604"/>
        <dbReference type="ChEBI" id="CHEBI:15378"/>
        <dbReference type="ChEBI" id="CHEBI:29999"/>
        <dbReference type="ChEBI" id="CHEBI:30616"/>
        <dbReference type="ChEBI" id="CHEBI:83421"/>
        <dbReference type="ChEBI" id="CHEBI:456216"/>
    </reaction>
</comment>
<evidence type="ECO:0000259" key="10">
    <source>
        <dbReference type="PROSITE" id="PS50026"/>
    </source>
</evidence>
<feature type="disulfide bond" evidence="8">
    <location>
        <begin position="158"/>
        <end position="175"/>
    </location>
</feature>
<keyword evidence="3" id="KW-0547">Nucleotide-binding</keyword>
<evidence type="ECO:0000259" key="9">
    <source>
        <dbReference type="PROSITE" id="PS50011"/>
    </source>
</evidence>
<dbReference type="InterPro" id="IPR001881">
    <property type="entry name" value="EGF-like_Ca-bd_dom"/>
</dbReference>
<dbReference type="SMART" id="SM00179">
    <property type="entry name" value="EGF_CA"/>
    <property type="match status" value="2"/>
</dbReference>
<dbReference type="Gene3D" id="2.10.25.10">
    <property type="entry name" value="Laminin"/>
    <property type="match status" value="2"/>
</dbReference>
<keyword evidence="5 8" id="KW-1015">Disulfide bond</keyword>
<dbReference type="InterPro" id="IPR018097">
    <property type="entry name" value="EGF_Ca-bd_CS"/>
</dbReference>
<name>A0A059BYJ8_EUCGR</name>
<evidence type="ECO:0000256" key="5">
    <source>
        <dbReference type="ARBA" id="ARBA00023157"/>
    </source>
</evidence>
<dbReference type="Gene3D" id="3.30.200.20">
    <property type="entry name" value="Phosphorylase Kinase, domain 1"/>
    <property type="match status" value="1"/>
</dbReference>
<dbReference type="Gene3D" id="1.10.510.10">
    <property type="entry name" value="Transferase(Phosphotransferase) domain 1"/>
    <property type="match status" value="1"/>
</dbReference>
<evidence type="ECO:0008006" key="12">
    <source>
        <dbReference type="Google" id="ProtNLM"/>
    </source>
</evidence>
<evidence type="ECO:0000256" key="4">
    <source>
        <dbReference type="ARBA" id="ARBA00022840"/>
    </source>
</evidence>
<dbReference type="PROSITE" id="PS00010">
    <property type="entry name" value="ASX_HYDROXYL"/>
    <property type="match status" value="1"/>
</dbReference>
<evidence type="ECO:0000256" key="6">
    <source>
        <dbReference type="ARBA" id="ARBA00047558"/>
    </source>
</evidence>
<protein>
    <recommendedName>
        <fullName evidence="12">Protein kinase domain-containing protein</fullName>
    </recommendedName>
</protein>
<dbReference type="AlphaFoldDB" id="A0A059BYJ8"/>
<dbReference type="FunFam" id="2.10.25.10:FF:000628">
    <property type="entry name" value="Wall-associated receptor kinase 2"/>
    <property type="match status" value="1"/>
</dbReference>
<dbReference type="PROSITE" id="PS50026">
    <property type="entry name" value="EGF_3"/>
    <property type="match status" value="1"/>
</dbReference>
<evidence type="ECO:0000256" key="7">
    <source>
        <dbReference type="ARBA" id="ARBA00047951"/>
    </source>
</evidence>
<dbReference type="PROSITE" id="PS50011">
    <property type="entry name" value="PROTEIN_KINASE_DOM"/>
    <property type="match status" value="1"/>
</dbReference>
<dbReference type="GO" id="GO:0005509">
    <property type="term" value="F:calcium ion binding"/>
    <property type="evidence" value="ECO:0007669"/>
    <property type="project" value="InterPro"/>
</dbReference>
<dbReference type="InterPro" id="IPR000742">
    <property type="entry name" value="EGF"/>
</dbReference>
<dbReference type="Gramene" id="KCW71202">
    <property type="protein sequence ID" value="KCW71202"/>
    <property type="gene ID" value="EUGRSUZ_F04292"/>
</dbReference>
<accession>A0A059BYJ8</accession>
<evidence type="ECO:0000256" key="3">
    <source>
        <dbReference type="ARBA" id="ARBA00022741"/>
    </source>
</evidence>
<dbReference type="SMART" id="SM00220">
    <property type="entry name" value="S_TKc"/>
    <property type="match status" value="1"/>
</dbReference>
<reference evidence="11" key="1">
    <citation type="submission" date="2013-07" db="EMBL/GenBank/DDBJ databases">
        <title>The genome of Eucalyptus grandis.</title>
        <authorList>
            <person name="Schmutz J."/>
            <person name="Hayes R."/>
            <person name="Myburg A."/>
            <person name="Tuskan G."/>
            <person name="Grattapaglia D."/>
            <person name="Rokhsar D.S."/>
        </authorList>
    </citation>
    <scope>NUCLEOTIDE SEQUENCE</scope>
    <source>
        <tissue evidence="11">Leaf extractions</tissue>
    </source>
</reference>
<dbReference type="PANTHER" id="PTHR27005">
    <property type="entry name" value="WALL-ASSOCIATED RECEPTOR KINASE-LIKE 21"/>
    <property type="match status" value="1"/>
</dbReference>
<dbReference type="GO" id="GO:0005886">
    <property type="term" value="C:plasma membrane"/>
    <property type="evidence" value="ECO:0000318"/>
    <property type="project" value="GO_Central"/>
</dbReference>
<dbReference type="GO" id="GO:0007166">
    <property type="term" value="P:cell surface receptor signaling pathway"/>
    <property type="evidence" value="ECO:0000318"/>
    <property type="project" value="GO_Central"/>
</dbReference>
<dbReference type="PROSITE" id="PS00108">
    <property type="entry name" value="PROTEIN_KINASE_ST"/>
    <property type="match status" value="1"/>
</dbReference>
<comment type="catalytic activity">
    <reaction evidence="7">
        <text>L-threonyl-[protein] + ATP = O-phospho-L-threonyl-[protein] + ADP + H(+)</text>
        <dbReference type="Rhea" id="RHEA:46608"/>
        <dbReference type="Rhea" id="RHEA-COMP:11060"/>
        <dbReference type="Rhea" id="RHEA-COMP:11605"/>
        <dbReference type="ChEBI" id="CHEBI:15378"/>
        <dbReference type="ChEBI" id="CHEBI:30013"/>
        <dbReference type="ChEBI" id="CHEBI:30616"/>
        <dbReference type="ChEBI" id="CHEBI:61977"/>
        <dbReference type="ChEBI" id="CHEBI:456216"/>
    </reaction>
</comment>
<dbReference type="CDD" id="cd00054">
    <property type="entry name" value="EGF_CA"/>
    <property type="match status" value="1"/>
</dbReference>
<evidence type="ECO:0000313" key="11">
    <source>
        <dbReference type="EMBL" id="KCW71202.1"/>
    </source>
</evidence>
<dbReference type="PROSITE" id="PS01187">
    <property type="entry name" value="EGF_CA"/>
    <property type="match status" value="1"/>
</dbReference>
<evidence type="ECO:0000256" key="1">
    <source>
        <dbReference type="ARBA" id="ARBA00022527"/>
    </source>
</evidence>
<evidence type="ECO:0000256" key="8">
    <source>
        <dbReference type="PROSITE-ProRule" id="PRU00076"/>
    </source>
</evidence>